<evidence type="ECO:0000259" key="10">
    <source>
        <dbReference type="PROSITE" id="PS51767"/>
    </source>
</evidence>
<evidence type="ECO:0000256" key="4">
    <source>
        <dbReference type="ARBA" id="ARBA00022692"/>
    </source>
</evidence>
<accession>A0A835WJZ2</accession>
<keyword evidence="8" id="KW-0472">Membrane</keyword>
<dbReference type="GO" id="GO:0004190">
    <property type="term" value="F:aspartic-type endopeptidase activity"/>
    <property type="evidence" value="ECO:0007669"/>
    <property type="project" value="InterPro"/>
</dbReference>
<reference evidence="11" key="1">
    <citation type="journal article" date="2020" name="bioRxiv">
        <title>Comparative genomics of Chlamydomonas.</title>
        <authorList>
            <person name="Craig R.J."/>
            <person name="Hasan A.R."/>
            <person name="Ness R.W."/>
            <person name="Keightley P.D."/>
        </authorList>
    </citation>
    <scope>NUCLEOTIDE SEQUENCE</scope>
    <source>
        <strain evidence="11">CCAP 11/173</strain>
    </source>
</reference>
<dbReference type="InterPro" id="IPR001461">
    <property type="entry name" value="Aspartic_peptidase_A1"/>
</dbReference>
<evidence type="ECO:0000256" key="5">
    <source>
        <dbReference type="ARBA" id="ARBA00022729"/>
    </source>
</evidence>
<dbReference type="PROSITE" id="PS51767">
    <property type="entry name" value="PEPTIDASE_A1"/>
    <property type="match status" value="1"/>
</dbReference>
<keyword evidence="12" id="KW-1185">Reference proteome</keyword>
<dbReference type="PRINTS" id="PR01217">
    <property type="entry name" value="PRICHEXTENSN"/>
</dbReference>
<dbReference type="InterPro" id="IPR021109">
    <property type="entry name" value="Peptidase_aspartic_dom_sf"/>
</dbReference>
<proteinExistence type="inferred from homology"/>
<dbReference type="PANTHER" id="PTHR13683">
    <property type="entry name" value="ASPARTYL PROTEASES"/>
    <property type="match status" value="1"/>
</dbReference>
<keyword evidence="4" id="KW-0812">Transmembrane</keyword>
<keyword evidence="3" id="KW-0645">Protease</keyword>
<dbReference type="EMBL" id="JAEHOD010000015">
    <property type="protein sequence ID" value="KAG2449083.1"/>
    <property type="molecule type" value="Genomic_DNA"/>
</dbReference>
<protein>
    <recommendedName>
        <fullName evidence="10">Peptidase A1 domain-containing protein</fullName>
    </recommendedName>
</protein>
<dbReference type="InterPro" id="IPR032861">
    <property type="entry name" value="TAXi_N"/>
</dbReference>
<comment type="subcellular location">
    <subcellularLocation>
        <location evidence="1">Membrane</location>
    </subcellularLocation>
</comment>
<dbReference type="AlphaFoldDB" id="A0A835WJZ2"/>
<organism evidence="11 12">
    <name type="scientific">Chlamydomonas schloesseri</name>
    <dbReference type="NCBI Taxonomy" id="2026947"/>
    <lineage>
        <taxon>Eukaryota</taxon>
        <taxon>Viridiplantae</taxon>
        <taxon>Chlorophyta</taxon>
        <taxon>core chlorophytes</taxon>
        <taxon>Chlorophyceae</taxon>
        <taxon>CS clade</taxon>
        <taxon>Chlamydomonadales</taxon>
        <taxon>Chlamydomonadaceae</taxon>
        <taxon>Chlamydomonas</taxon>
    </lineage>
</organism>
<keyword evidence="7" id="KW-1133">Transmembrane helix</keyword>
<dbReference type="PANTHER" id="PTHR13683:SF375">
    <property type="entry name" value="PEPTIDASE A1 DOMAIN-CONTAINING PROTEIN"/>
    <property type="match status" value="1"/>
</dbReference>
<dbReference type="SUPFAM" id="SSF50630">
    <property type="entry name" value="Acid proteases"/>
    <property type="match status" value="1"/>
</dbReference>
<feature type="compositionally biased region" description="Pro residues" evidence="9">
    <location>
        <begin position="331"/>
        <end position="345"/>
    </location>
</feature>
<evidence type="ECO:0000256" key="6">
    <source>
        <dbReference type="ARBA" id="ARBA00022801"/>
    </source>
</evidence>
<evidence type="ECO:0000256" key="9">
    <source>
        <dbReference type="SAM" id="MobiDB-lite"/>
    </source>
</evidence>
<dbReference type="OrthoDB" id="2747330at2759"/>
<name>A0A835WJZ2_9CHLO</name>
<dbReference type="InterPro" id="IPR032799">
    <property type="entry name" value="TAXi_C"/>
</dbReference>
<dbReference type="GO" id="GO:0006508">
    <property type="term" value="P:proteolysis"/>
    <property type="evidence" value="ECO:0007669"/>
    <property type="project" value="UniProtKB-KW"/>
</dbReference>
<dbReference type="InterPro" id="IPR033121">
    <property type="entry name" value="PEPTIDASE_A1"/>
</dbReference>
<evidence type="ECO:0000256" key="7">
    <source>
        <dbReference type="ARBA" id="ARBA00022989"/>
    </source>
</evidence>
<comment type="similarity">
    <text evidence="2">Belongs to the peptidase A1 family.</text>
</comment>
<dbReference type="Gene3D" id="2.40.70.10">
    <property type="entry name" value="Acid Proteases"/>
    <property type="match status" value="2"/>
</dbReference>
<evidence type="ECO:0000313" key="12">
    <source>
        <dbReference type="Proteomes" id="UP000613740"/>
    </source>
</evidence>
<dbReference type="Pfam" id="PF14541">
    <property type="entry name" value="TAXi_C"/>
    <property type="match status" value="1"/>
</dbReference>
<evidence type="ECO:0000256" key="1">
    <source>
        <dbReference type="ARBA" id="ARBA00004370"/>
    </source>
</evidence>
<comment type="caution">
    <text evidence="11">The sequence shown here is derived from an EMBL/GenBank/DDBJ whole genome shotgun (WGS) entry which is preliminary data.</text>
</comment>
<feature type="compositionally biased region" description="Pro residues" evidence="9">
    <location>
        <begin position="354"/>
        <end position="383"/>
    </location>
</feature>
<feature type="compositionally biased region" description="Pro residues" evidence="9">
    <location>
        <begin position="391"/>
        <end position="404"/>
    </location>
</feature>
<sequence>MFMPNASSTSASFGCFDPRCFCGGSFCTCDNNQCGYSIRYLEGSSTSGYLAEDVLAVGDGGPGAKLVFGCAQSESGLLYSQSADGVFGMGRTRASLHGQLVAQGAIEDVFSICLGAPKAGVLLLGNVALPADAPAPVTTPVVGDGTKYNLQVVGLLFNGQKLVAEQSWFSYGMGTIWDSGTTFSYFSRNVFNSLVAAIRTHVEANSPQLVSARGPYSDDICWKGAPPQDASKLGAFFPDMELLLGGGARLARSPLHYMYPYGSVWCLGFFDNAYSTTLLGANMMLDTVATYDGRVAQMRFTPYECSRLSVALGVTGQNSSSNSTTGGATPSPSPVLPTPPSPPLTSPSSLPLPALSPPLPTLPPPTPTPPLPSANPPSSPPPAHPKHSKRPSPPPTPLRPPPRTPSRRVRSRKSPPPARS</sequence>
<keyword evidence="5" id="KW-0732">Signal</keyword>
<evidence type="ECO:0000256" key="8">
    <source>
        <dbReference type="ARBA" id="ARBA00023136"/>
    </source>
</evidence>
<feature type="domain" description="Peptidase A1" evidence="10">
    <location>
        <begin position="1"/>
        <end position="301"/>
    </location>
</feature>
<feature type="region of interest" description="Disordered" evidence="9">
    <location>
        <begin position="316"/>
        <end position="420"/>
    </location>
</feature>
<dbReference type="GO" id="GO:0016020">
    <property type="term" value="C:membrane"/>
    <property type="evidence" value="ECO:0007669"/>
    <property type="project" value="UniProtKB-SubCell"/>
</dbReference>
<feature type="compositionally biased region" description="Low complexity" evidence="9">
    <location>
        <begin position="316"/>
        <end position="330"/>
    </location>
</feature>
<evidence type="ECO:0000256" key="2">
    <source>
        <dbReference type="ARBA" id="ARBA00007447"/>
    </source>
</evidence>
<dbReference type="Pfam" id="PF14543">
    <property type="entry name" value="TAXi_N"/>
    <property type="match status" value="1"/>
</dbReference>
<keyword evidence="6" id="KW-0378">Hydrolase</keyword>
<gene>
    <name evidence="11" type="ORF">HYH02_005832</name>
</gene>
<evidence type="ECO:0000313" key="11">
    <source>
        <dbReference type="EMBL" id="KAG2449083.1"/>
    </source>
</evidence>
<dbReference type="Proteomes" id="UP000613740">
    <property type="component" value="Unassembled WGS sequence"/>
</dbReference>
<evidence type="ECO:0000256" key="3">
    <source>
        <dbReference type="ARBA" id="ARBA00022670"/>
    </source>
</evidence>